<organism evidence="1 2">
    <name type="scientific">Sphingomonas lenta</name>
    <dbReference type="NCBI Taxonomy" id="1141887"/>
    <lineage>
        <taxon>Bacteria</taxon>
        <taxon>Pseudomonadati</taxon>
        <taxon>Pseudomonadota</taxon>
        <taxon>Alphaproteobacteria</taxon>
        <taxon>Sphingomonadales</taxon>
        <taxon>Sphingomonadaceae</taxon>
        <taxon>Sphingomonas</taxon>
    </lineage>
</organism>
<gene>
    <name evidence="1" type="ORF">CKY28_04155</name>
</gene>
<keyword evidence="2" id="KW-1185">Reference proteome</keyword>
<dbReference type="EMBL" id="NSLI01000002">
    <property type="protein sequence ID" value="PAX08575.1"/>
    <property type="molecule type" value="Genomic_DNA"/>
</dbReference>
<dbReference type="Proteomes" id="UP000218151">
    <property type="component" value="Unassembled WGS sequence"/>
</dbReference>
<comment type="caution">
    <text evidence="1">The sequence shown here is derived from an EMBL/GenBank/DDBJ whole genome shotgun (WGS) entry which is preliminary data.</text>
</comment>
<reference evidence="2" key="1">
    <citation type="submission" date="2017-09" db="EMBL/GenBank/DDBJ databases">
        <authorList>
            <person name="Feng G."/>
            <person name="Zhu H."/>
        </authorList>
    </citation>
    <scope>NUCLEOTIDE SEQUENCE [LARGE SCALE GENOMIC DNA]</scope>
    <source>
        <strain evidence="2">1PNM-20</strain>
    </source>
</reference>
<evidence type="ECO:0000313" key="2">
    <source>
        <dbReference type="Proteomes" id="UP000218151"/>
    </source>
</evidence>
<accession>A0A2A2SH89</accession>
<proteinExistence type="predicted"/>
<evidence type="ECO:0000313" key="1">
    <source>
        <dbReference type="EMBL" id="PAX08575.1"/>
    </source>
</evidence>
<protein>
    <submittedName>
        <fullName evidence="1">Uncharacterized protein</fullName>
    </submittedName>
</protein>
<sequence>MPAPPIMPPDGFMVMLPPIVPDMPPVVPDMPPVVPDMEPLIDGSVVVPVVPDIVPEPVVVPVVPICCCIAGSLVVDCMVEPAVPVADGSVVPVVPVVAGSVVGDEVVVPVWPEGVVDCAAPESLEVVPVV</sequence>
<dbReference type="AlphaFoldDB" id="A0A2A2SH89"/>
<name>A0A2A2SH89_9SPHN</name>